<keyword evidence="3" id="KW-0227">DNA damage</keyword>
<feature type="region of interest" description="Disordered" evidence="8">
    <location>
        <begin position="1287"/>
        <end position="1306"/>
    </location>
</feature>
<dbReference type="InterPro" id="IPR016024">
    <property type="entry name" value="ARM-type_fold"/>
</dbReference>
<dbReference type="InParanoid" id="A0A1Q3BVG9"/>
<evidence type="ECO:0000256" key="2">
    <source>
        <dbReference type="ARBA" id="ARBA00022618"/>
    </source>
</evidence>
<keyword evidence="10" id="KW-1185">Reference proteome</keyword>
<comment type="subcellular location">
    <subcellularLocation>
        <location evidence="1">Nucleus</location>
    </subcellularLocation>
</comment>
<proteinExistence type="predicted"/>
<dbReference type="Pfam" id="PF20168">
    <property type="entry name" value="PDS5"/>
    <property type="match status" value="1"/>
</dbReference>
<dbReference type="GO" id="GO:0000785">
    <property type="term" value="C:chromatin"/>
    <property type="evidence" value="ECO:0007669"/>
    <property type="project" value="TreeGrafter"/>
</dbReference>
<dbReference type="CDD" id="cd20404">
    <property type="entry name" value="Tudor_Agenet_AtEML-like"/>
    <property type="match status" value="1"/>
</dbReference>
<comment type="caution">
    <text evidence="9">The sequence shown here is derived from an EMBL/GenBank/DDBJ whole genome shotgun (WGS) entry which is preliminary data.</text>
</comment>
<keyword evidence="2" id="KW-0132">Cell division</keyword>
<evidence type="ECO:0000313" key="9">
    <source>
        <dbReference type="EMBL" id="GAV71980.1"/>
    </source>
</evidence>
<dbReference type="PANTHER" id="PTHR12663:SF50">
    <property type="entry name" value="SISTER CHROMATID COHESION PROTEIN PDS5 HOMOLOG B"/>
    <property type="match status" value="1"/>
</dbReference>
<organism evidence="9 10">
    <name type="scientific">Cephalotus follicularis</name>
    <name type="common">Albany pitcher plant</name>
    <dbReference type="NCBI Taxonomy" id="3775"/>
    <lineage>
        <taxon>Eukaryota</taxon>
        <taxon>Viridiplantae</taxon>
        <taxon>Streptophyta</taxon>
        <taxon>Embryophyta</taxon>
        <taxon>Tracheophyta</taxon>
        <taxon>Spermatophyta</taxon>
        <taxon>Magnoliopsida</taxon>
        <taxon>eudicotyledons</taxon>
        <taxon>Gunneridae</taxon>
        <taxon>Pentapetalae</taxon>
        <taxon>rosids</taxon>
        <taxon>fabids</taxon>
        <taxon>Oxalidales</taxon>
        <taxon>Cephalotaceae</taxon>
        <taxon>Cephalotus</taxon>
    </lineage>
</organism>
<name>A0A1Q3BVG9_CEPFO</name>
<gene>
    <name evidence="9" type="ORF">CFOL_v3_15469</name>
</gene>
<dbReference type="GO" id="GO:0035825">
    <property type="term" value="P:homologous recombination"/>
    <property type="evidence" value="ECO:0007669"/>
    <property type="project" value="UniProtKB-ARBA"/>
</dbReference>
<dbReference type="InterPro" id="IPR039776">
    <property type="entry name" value="Pds5"/>
</dbReference>
<dbReference type="EMBL" id="BDDD01000953">
    <property type="protein sequence ID" value="GAV71980.1"/>
    <property type="molecule type" value="Genomic_DNA"/>
</dbReference>
<evidence type="ECO:0000256" key="5">
    <source>
        <dbReference type="ARBA" id="ARBA00023204"/>
    </source>
</evidence>
<evidence type="ECO:0000256" key="3">
    <source>
        <dbReference type="ARBA" id="ARBA00022763"/>
    </source>
</evidence>
<dbReference type="GO" id="GO:0006281">
    <property type="term" value="P:DNA repair"/>
    <property type="evidence" value="ECO:0007669"/>
    <property type="project" value="UniProtKB-KW"/>
</dbReference>
<dbReference type="FunCoup" id="A0A1Q3BVG9">
    <property type="interactions" value="2937"/>
</dbReference>
<reference evidence="10" key="1">
    <citation type="submission" date="2016-04" db="EMBL/GenBank/DDBJ databases">
        <title>Cephalotus genome sequencing.</title>
        <authorList>
            <person name="Fukushima K."/>
            <person name="Hasebe M."/>
            <person name="Fang X."/>
        </authorList>
    </citation>
    <scope>NUCLEOTIDE SEQUENCE [LARGE SCALE GENOMIC DNA]</scope>
    <source>
        <strain evidence="10">cv. St1</strain>
    </source>
</reference>
<feature type="region of interest" description="Disordered" evidence="8">
    <location>
        <begin position="1202"/>
        <end position="1223"/>
    </location>
</feature>
<dbReference type="Proteomes" id="UP000187406">
    <property type="component" value="Unassembled WGS sequence"/>
</dbReference>
<keyword evidence="4" id="KW-0498">Mitosis</keyword>
<dbReference type="CDD" id="cd19953">
    <property type="entry name" value="PDS5"/>
    <property type="match status" value="1"/>
</dbReference>
<keyword evidence="6" id="KW-0539">Nucleus</keyword>
<dbReference type="OrthoDB" id="200660at2759"/>
<accession>A0A1Q3BVG9</accession>
<sequence>MAESPLQLVSQISIQLAQLARPNKDFLVKSLRQGASALSQIEQPLSHEPSERIKAVKNLESVTKTLRKTIVKHSLLHHSDKDVKLLVAICVSELFRILAPEPPFEDKYLRDVFKLIFSMFSELADTKSPYFSRRVKILETVARCKCCVILLDIDSNDLVLEMFNIFFSVVRKDHQQCLKNDILSIITHVLNEEASQPLSDIILQNLVKDEKGIAASQLAVSVIQSCGEKLKPFICGFLTSCLMDRDAVTSELKEFYHEIMLKIFQYAPQILLAVIPNLVQELLIDQVDVRIKAVNLVGKLFALPDNHIARKYHGVFVEFLKRFSDKSAEVRVAAIQCAEACYKANFSGPESHEVLSALEGRLLDFDDKVRTQAVIVACDITKSYLKFVPSKLISEAAKRLRDKKISVRKKALQKLTELYQEYCNKCSEGLMTISDDFEQIPCNILLLCYDKDCMEFRPQNMEFVLAEGLFPALLSVKERTRHWIHLFSLITPQQLKALNSILSQKRRLQTEMQKYLALRKKEKDNDTEETQKRIKSSFIKMSASFPNPAKAEECFYKLNQMKVNNIFTALALLLDQLTNSDAQASKDKFLKEIGVKHPFFEFLQPLSSKCSFNIFSSDHVSCILDHLLSNRFGNKQSDASSVKLLQVIISVFPLLLRGSEEKFQMLLEERLFFGCEPVSNSITGQAFLLPENEEIQPQLSEENDLNDKLIEVLAKAGSNISAKLCDFYPILKRICLEGTRTQSKYAVSAIASLISTSGESVFSELCKELVETLHMGRNIPTVLQSLGCIAQCSASSFESQDENITSYIYDCILKVNVESLDDLALPDETSGSTATCKLKIYGLKTLVKSFLPHRGSHVRRQINKFFDILSKMLQTGDTIDDVCSCESEKAHIRLAAAKSVLQLSRRWDLHISPDIFHFTILMAKDSSSFVRRQFLNKTHKLLKEHAIPTKYACAFVLATSDNLKDLQDDSNLYVAEFIKDYSTLARIRQTSALQGGSITDYPAYIVVFLIHVLAHDRDFPPEDCEDEETFAQFCSPIFSVVQALVNASTVDGDMDLVSDAVLYLICIFRAIKKAEDAVDGQQTPKLHLLADIGISIVNALNHNGFSSSHFPGLILLPSALYRISVAEKSEETISKCIGRLTCGESFVRRVIQVLKSRISLPASSLTKHGRNCQEDKTRSDVVKDSMINSVLCKQVILSTTGTNETHSKSMKQETSVGNRRKRAPSPALVGLHECSTVKEPRSTSRDFEAILEKKHLSSPCDSLTTEPSIRNATSSASLKQNCMEHSSVAAEPSKYPRVKDSRHSKEITGKSGALIGQRIRLLSPVDRCFYLGTVDSFNSENNIHKITYDSGKVELLCLDSESWETISDNSKVERDAILADTSNTLQSHHRNLLEYSSLSMVEETDDIFGKDAAQMPKTLSNQERGKSFRRMVPLPAKGKKRPKVSADMPGSEVTDTNQDAIVRRSRRRKV</sequence>
<dbReference type="GO" id="GO:0005634">
    <property type="term" value="C:nucleus"/>
    <property type="evidence" value="ECO:0007669"/>
    <property type="project" value="UniProtKB-SubCell"/>
</dbReference>
<dbReference type="SUPFAM" id="SSF48371">
    <property type="entry name" value="ARM repeat"/>
    <property type="match status" value="1"/>
</dbReference>
<evidence type="ECO:0000256" key="7">
    <source>
        <dbReference type="ARBA" id="ARBA00023306"/>
    </source>
</evidence>
<evidence type="ECO:0000256" key="6">
    <source>
        <dbReference type="ARBA" id="ARBA00023242"/>
    </source>
</evidence>
<dbReference type="InterPro" id="IPR011989">
    <property type="entry name" value="ARM-like"/>
</dbReference>
<feature type="compositionally biased region" description="Basic and acidic residues" evidence="8">
    <location>
        <begin position="1297"/>
        <end position="1306"/>
    </location>
</feature>
<evidence type="ECO:0000256" key="1">
    <source>
        <dbReference type="ARBA" id="ARBA00004123"/>
    </source>
</evidence>
<protein>
    <submittedName>
        <fullName evidence="9">Cnd1 domain-containing protein</fullName>
    </submittedName>
</protein>
<evidence type="ECO:0000313" key="10">
    <source>
        <dbReference type="Proteomes" id="UP000187406"/>
    </source>
</evidence>
<keyword evidence="7" id="KW-0131">Cell cycle</keyword>
<keyword evidence="5" id="KW-0234">DNA repair</keyword>
<dbReference type="Gene3D" id="1.25.10.10">
    <property type="entry name" value="Leucine-rich Repeat Variant"/>
    <property type="match status" value="2"/>
</dbReference>
<evidence type="ECO:0000256" key="8">
    <source>
        <dbReference type="SAM" id="MobiDB-lite"/>
    </source>
</evidence>
<dbReference type="STRING" id="3775.A0A1Q3BVG9"/>
<evidence type="ECO:0000256" key="4">
    <source>
        <dbReference type="ARBA" id="ARBA00022776"/>
    </source>
</evidence>
<feature type="region of interest" description="Disordered" evidence="8">
    <location>
        <begin position="1422"/>
        <end position="1470"/>
    </location>
</feature>
<dbReference type="GO" id="GO:0051301">
    <property type="term" value="P:cell division"/>
    <property type="evidence" value="ECO:0007669"/>
    <property type="project" value="UniProtKB-KW"/>
</dbReference>
<dbReference type="GO" id="GO:0007064">
    <property type="term" value="P:mitotic sister chromatid cohesion"/>
    <property type="evidence" value="ECO:0007669"/>
    <property type="project" value="InterPro"/>
</dbReference>
<dbReference type="PANTHER" id="PTHR12663">
    <property type="entry name" value="ANDROGEN INDUCED INHIBITOR OF PROLIFERATION AS3 / PDS5-RELATED"/>
    <property type="match status" value="1"/>
</dbReference>